<feature type="compositionally biased region" description="Basic and acidic residues" evidence="5">
    <location>
        <begin position="633"/>
        <end position="672"/>
    </location>
</feature>
<dbReference type="RefSeq" id="WP_377543263.1">
    <property type="nucleotide sequence ID" value="NZ_JBHSBN010000004.1"/>
</dbReference>
<dbReference type="CDD" id="cd17989">
    <property type="entry name" value="DEXHc_HrpA"/>
    <property type="match status" value="1"/>
</dbReference>
<dbReference type="SMART" id="SM00382">
    <property type="entry name" value="AAA"/>
    <property type="match status" value="1"/>
</dbReference>
<dbReference type="InterPro" id="IPR024590">
    <property type="entry name" value="HrpA_C"/>
</dbReference>
<dbReference type="InterPro" id="IPR007502">
    <property type="entry name" value="Helicase-assoc_dom"/>
</dbReference>
<dbReference type="SMART" id="SM00487">
    <property type="entry name" value="DEXDc"/>
    <property type="match status" value="1"/>
</dbReference>
<dbReference type="GO" id="GO:0016787">
    <property type="term" value="F:hydrolase activity"/>
    <property type="evidence" value="ECO:0007669"/>
    <property type="project" value="UniProtKB-KW"/>
</dbReference>
<dbReference type="Pfam" id="PF11898">
    <property type="entry name" value="DUF3418"/>
    <property type="match status" value="1"/>
</dbReference>
<dbReference type="InterPro" id="IPR001650">
    <property type="entry name" value="Helicase_C-like"/>
</dbReference>
<dbReference type="PANTHER" id="PTHR18934:SF99">
    <property type="entry name" value="ATP-DEPENDENT RNA HELICASE DHX37-RELATED"/>
    <property type="match status" value="1"/>
</dbReference>
<keyword evidence="1" id="KW-0547">Nucleotide-binding</keyword>
<gene>
    <name evidence="8" type="primary">hrpA</name>
    <name evidence="8" type="ORF">ACFOX0_08255</name>
</gene>
<dbReference type="Pfam" id="PF07717">
    <property type="entry name" value="OB_NTP_bind"/>
    <property type="match status" value="1"/>
</dbReference>
<dbReference type="InterPro" id="IPR011709">
    <property type="entry name" value="DEAD-box_helicase_OB_fold"/>
</dbReference>
<dbReference type="EC" id="3.6.4.13" evidence="8"/>
<accession>A0ABV8KIS3</accession>
<organism evidence="8 9">
    <name type="scientific">Micromonospora zhanjiangensis</name>
    <dbReference type="NCBI Taxonomy" id="1522057"/>
    <lineage>
        <taxon>Bacteria</taxon>
        <taxon>Bacillati</taxon>
        <taxon>Actinomycetota</taxon>
        <taxon>Actinomycetes</taxon>
        <taxon>Micromonosporales</taxon>
        <taxon>Micromonosporaceae</taxon>
        <taxon>Micromonospora</taxon>
    </lineage>
</organism>
<protein>
    <submittedName>
        <fullName evidence="8">ATP-dependent RNA helicase HrpA</fullName>
        <ecNumber evidence="8">3.6.4.13</ecNumber>
    </submittedName>
</protein>
<dbReference type="SMART" id="SM00490">
    <property type="entry name" value="HELICc"/>
    <property type="match status" value="1"/>
</dbReference>
<evidence type="ECO:0000256" key="2">
    <source>
        <dbReference type="ARBA" id="ARBA00022801"/>
    </source>
</evidence>
<dbReference type="Pfam" id="PF04408">
    <property type="entry name" value="WHD_HA2"/>
    <property type="match status" value="1"/>
</dbReference>
<dbReference type="Pfam" id="PF00271">
    <property type="entry name" value="Helicase_C"/>
    <property type="match status" value="1"/>
</dbReference>
<dbReference type="PROSITE" id="PS51194">
    <property type="entry name" value="HELICASE_CTER"/>
    <property type="match status" value="1"/>
</dbReference>
<proteinExistence type="predicted"/>
<comment type="caution">
    <text evidence="8">The sequence shown here is derived from an EMBL/GenBank/DDBJ whole genome shotgun (WGS) entry which is preliminary data.</text>
</comment>
<dbReference type="InterPro" id="IPR048333">
    <property type="entry name" value="HA2_WH"/>
</dbReference>
<evidence type="ECO:0000256" key="1">
    <source>
        <dbReference type="ARBA" id="ARBA00022741"/>
    </source>
</evidence>
<dbReference type="CDD" id="cd18791">
    <property type="entry name" value="SF2_C_RHA"/>
    <property type="match status" value="1"/>
</dbReference>
<dbReference type="NCBIfam" id="TIGR01967">
    <property type="entry name" value="DEAH_box_HrpA"/>
    <property type="match status" value="2"/>
</dbReference>
<evidence type="ECO:0000259" key="6">
    <source>
        <dbReference type="PROSITE" id="PS51192"/>
    </source>
</evidence>
<dbReference type="PROSITE" id="PS51192">
    <property type="entry name" value="HELICASE_ATP_BIND_1"/>
    <property type="match status" value="1"/>
</dbReference>
<evidence type="ECO:0000256" key="5">
    <source>
        <dbReference type="SAM" id="MobiDB-lite"/>
    </source>
</evidence>
<dbReference type="Gene3D" id="3.40.50.300">
    <property type="entry name" value="P-loop containing nucleotide triphosphate hydrolases"/>
    <property type="match status" value="2"/>
</dbReference>
<evidence type="ECO:0000259" key="7">
    <source>
        <dbReference type="PROSITE" id="PS51194"/>
    </source>
</evidence>
<keyword evidence="2 8" id="KW-0378">Hydrolase</keyword>
<dbReference type="SMART" id="SM00847">
    <property type="entry name" value="HA2"/>
    <property type="match status" value="1"/>
</dbReference>
<evidence type="ECO:0000313" key="8">
    <source>
        <dbReference type="EMBL" id="MFC4105928.1"/>
    </source>
</evidence>
<dbReference type="InterPro" id="IPR014001">
    <property type="entry name" value="Helicase_ATP-bd"/>
</dbReference>
<sequence>MHTPPAAPAVSDPLRDLRGRLPDLTLRDQHRIQRRLDGVRKIKDPDRRAAAAGQIAEDVAAAEERLARRRATVPVVSYPPDLPVSERKDDIAAAIRDHQVVIVAGETGSGKTTQIPKICLELGRGVRGLIGHTQPRRLAARTVADRVAEEIGTPLGEVVGYKVRFTDQVGDRTLVKLMTDGILLAELQHDRMLNQYDTLIIDEAHERSLNVDFILGYLKQLLPRRPDLKVIITSATIDPHRFARHFEVREGVRVPVVEVSGRTYPVQVRYRPLIEVPDEPDGDGDGENVRDQIQAIGDAVEELAAEGPGDVLVFLSGEREIRDTADALGKLVQAKPALRGTEILPLYARLSTAEQHRVFQSHAGRRVVLATNVAETSLTVPGIKYVVDPGTARISRYSHRLKVQRLPIEPISQASANQRKGRCGRTSDGICIRLYDEQDFLSRPEFTDPEILRTNLASVILQMTAIGLGDIAAFPFVEPPDRRNIADGVNLLHELGALDTRPERPGLALTPLGRKLAQLPVDPRLARMVIEGQRNGCATEVAVVAAALSIQDPRERPADKQAQADQAHARFADPESDFAALLNLWRHLRERQRELSSSAFRRMCRAEYLNYLRVREWQDIFSQLRQVLRTLDEGGRDGAGRGRGGRDGGHRGRGERGDGRPDGRAERADRGPGADLPDEIDAQRVHQSLLAGLLSHIGVKDVKTSGQPADGRGRNEYLGARGARFAIFPGSALFKKPPRWVMAAELVETSRLWGRVAARIEPEWVEALAQHLVKRSYSEPHWEKKQGAVMAYEKVTLYGVPLVDARKVNFGRIDPRLSRELFLRHALVEGDWHTQHRFFQDNRALLDEVEELEHRARRRDILVDDETLFEFYDRRIPAEVVSGRHFDSWWKKARRETPELLTFDKAMLVNAGRGGVAEADYPDEWHSAGMALPLTYRFEPGTEADGVTVDIPLPLLNQVAADSFDWQVPGLREELVIALLRSLPKPVRRNFVPVPDYARAALAAITPGQEPLLDALTRELRRMTGVTVPRDAWGLDKLPPHLRLNFRVVDEDLRPVAEGRDLPALQQQLRVKVRETVTAAAPDLERHGLREWSIGTLPRTIEQVRAGYRVTAYPALVDEGDAVGVRVFETEAEQQAAMRAGTRRLILLTVPSPAKFLQGRLSNTEKLALSRNPHRNVLDLLDDAAGAAVDKLVAEAGGPAWDAEGFAALRDRVRADLVDTVVQVVDRVRQVLASAYAVEQRLGRTTSLTLVAALADIRRQLGELVYRGFVTESGWTALGDLPRYLAAIERRLDRLPGNPQRDREQQARVEQVRAEYDQMLAALPPNRRGDDAVRQIRWMIEELRVNLFAQALGTPYPVSEQRIYRAMDQAEGR</sequence>
<dbReference type="GO" id="GO:0003724">
    <property type="term" value="F:RNA helicase activity"/>
    <property type="evidence" value="ECO:0007669"/>
    <property type="project" value="UniProtKB-EC"/>
</dbReference>
<keyword evidence="9" id="KW-1185">Reference proteome</keyword>
<feature type="domain" description="Helicase ATP-binding" evidence="6">
    <location>
        <begin position="92"/>
        <end position="255"/>
    </location>
</feature>
<reference evidence="9" key="1">
    <citation type="journal article" date="2019" name="Int. J. Syst. Evol. Microbiol.">
        <title>The Global Catalogue of Microorganisms (GCM) 10K type strain sequencing project: providing services to taxonomists for standard genome sequencing and annotation.</title>
        <authorList>
            <consortium name="The Broad Institute Genomics Platform"/>
            <consortium name="The Broad Institute Genome Sequencing Center for Infectious Disease"/>
            <person name="Wu L."/>
            <person name="Ma J."/>
        </authorList>
    </citation>
    <scope>NUCLEOTIDE SEQUENCE [LARGE SCALE GENOMIC DNA]</scope>
    <source>
        <strain evidence="9">2902at01</strain>
    </source>
</reference>
<dbReference type="InterPro" id="IPR010222">
    <property type="entry name" value="RNA_helicase_HrpA"/>
</dbReference>
<dbReference type="InterPro" id="IPR027417">
    <property type="entry name" value="P-loop_NTPase"/>
</dbReference>
<keyword evidence="4" id="KW-0067">ATP-binding</keyword>
<dbReference type="Proteomes" id="UP001595868">
    <property type="component" value="Unassembled WGS sequence"/>
</dbReference>
<name>A0ABV8KIS3_9ACTN</name>
<dbReference type="PANTHER" id="PTHR18934">
    <property type="entry name" value="ATP-DEPENDENT RNA HELICASE"/>
    <property type="match status" value="1"/>
</dbReference>
<keyword evidence="3 8" id="KW-0347">Helicase</keyword>
<dbReference type="InterPro" id="IPR011545">
    <property type="entry name" value="DEAD/DEAH_box_helicase_dom"/>
</dbReference>
<dbReference type="EMBL" id="JBHSBN010000004">
    <property type="protein sequence ID" value="MFC4105928.1"/>
    <property type="molecule type" value="Genomic_DNA"/>
</dbReference>
<evidence type="ECO:0000256" key="3">
    <source>
        <dbReference type="ARBA" id="ARBA00022806"/>
    </source>
</evidence>
<dbReference type="Pfam" id="PF00270">
    <property type="entry name" value="DEAD"/>
    <property type="match status" value="1"/>
</dbReference>
<dbReference type="Pfam" id="PF21010">
    <property type="entry name" value="HA2_C"/>
    <property type="match status" value="1"/>
</dbReference>
<feature type="domain" description="Helicase C-terminal" evidence="7">
    <location>
        <begin position="295"/>
        <end position="467"/>
    </location>
</feature>
<feature type="region of interest" description="Disordered" evidence="5">
    <location>
        <begin position="633"/>
        <end position="679"/>
    </location>
</feature>
<evidence type="ECO:0000313" key="9">
    <source>
        <dbReference type="Proteomes" id="UP001595868"/>
    </source>
</evidence>
<evidence type="ECO:0000256" key="4">
    <source>
        <dbReference type="ARBA" id="ARBA00022840"/>
    </source>
</evidence>
<dbReference type="Gene3D" id="1.20.120.1080">
    <property type="match status" value="1"/>
</dbReference>
<dbReference type="SUPFAM" id="SSF52540">
    <property type="entry name" value="P-loop containing nucleoside triphosphate hydrolases"/>
    <property type="match status" value="1"/>
</dbReference>
<dbReference type="InterPro" id="IPR003593">
    <property type="entry name" value="AAA+_ATPase"/>
</dbReference>